<reference evidence="2 3" key="1">
    <citation type="submission" date="2023-01" db="EMBL/GenBank/DDBJ databases">
        <title>Analysis of 21 Apiospora genomes using comparative genomics revels a genus with tremendous synthesis potential of carbohydrate active enzymes and secondary metabolites.</title>
        <authorList>
            <person name="Sorensen T."/>
        </authorList>
    </citation>
    <scope>NUCLEOTIDE SEQUENCE [LARGE SCALE GENOMIC DNA]</scope>
    <source>
        <strain evidence="2 3">CBS 20057</strain>
    </source>
</reference>
<dbReference type="PANTHER" id="PTHR42037">
    <property type="match status" value="1"/>
</dbReference>
<evidence type="ECO:0000256" key="1">
    <source>
        <dbReference type="SAM" id="MobiDB-lite"/>
    </source>
</evidence>
<dbReference type="Pfam" id="PF14441">
    <property type="entry name" value="OTT_1508_deam"/>
    <property type="match status" value="1"/>
</dbReference>
<accession>A0ABR1SHX5</accession>
<dbReference type="InterPro" id="IPR027796">
    <property type="entry name" value="OTT_1508_deam-like"/>
</dbReference>
<feature type="region of interest" description="Disordered" evidence="1">
    <location>
        <begin position="1"/>
        <end position="26"/>
    </location>
</feature>
<sequence length="463" mass="51968">MAMSKEGPQTTGNIPKMPRAMQNTSNNTSLHSKLCLLQCISKYTGPKDIDSKRHEPSLEPIELRRAFTNQVSYLCDGRKDGTTVTGCFVQASGNENVLWVASNEGVEQNVRTFLEWMILEVLRVVTNESRNYYEEKLLVRAVALAADRLRFYQRKMCDFAKGCINSLTHCRKRVADARMLITKIRQLQNISWHDKLSTACYKARGDGKLQSLLSTIPAQLGISDNCFTELAHYIGRLGAHAFAVKTVIGAALSLPSIKGITQVQYEACPPGPEGLTMDIGHTGPYELVRNILEARPDMHLRQKLQLLEAFVSVDMQKNLTAQYRSQMDLPESFKTVVHAELQLCDLASRKNMRFLDDDPYVGCSKPSCYFCQRYLMSHHRGFIIPPSHNKVLTGVRAPAADPKRDIKGRGAALLRTAQMNMEWKVEEDILDELRTGSSTIQFQHCSTDGFDLATSVITTQMGQ</sequence>
<evidence type="ECO:0000313" key="2">
    <source>
        <dbReference type="EMBL" id="KAK8033879.1"/>
    </source>
</evidence>
<name>A0ABR1SHX5_9PEZI</name>
<protein>
    <submittedName>
        <fullName evidence="2">Uncharacterized protein</fullName>
    </submittedName>
</protein>
<dbReference type="PANTHER" id="PTHR42037:SF1">
    <property type="match status" value="1"/>
</dbReference>
<dbReference type="EMBL" id="JAQQWI010000006">
    <property type="protein sequence ID" value="KAK8033879.1"/>
    <property type="molecule type" value="Genomic_DNA"/>
</dbReference>
<keyword evidence="3" id="KW-1185">Reference proteome</keyword>
<organism evidence="2 3">
    <name type="scientific">Apiospora marii</name>
    <dbReference type="NCBI Taxonomy" id="335849"/>
    <lineage>
        <taxon>Eukaryota</taxon>
        <taxon>Fungi</taxon>
        <taxon>Dikarya</taxon>
        <taxon>Ascomycota</taxon>
        <taxon>Pezizomycotina</taxon>
        <taxon>Sordariomycetes</taxon>
        <taxon>Xylariomycetidae</taxon>
        <taxon>Amphisphaeriales</taxon>
        <taxon>Apiosporaceae</taxon>
        <taxon>Apiospora</taxon>
    </lineage>
</organism>
<comment type="caution">
    <text evidence="2">The sequence shown here is derived from an EMBL/GenBank/DDBJ whole genome shotgun (WGS) entry which is preliminary data.</text>
</comment>
<proteinExistence type="predicted"/>
<evidence type="ECO:0000313" key="3">
    <source>
        <dbReference type="Proteomes" id="UP001396898"/>
    </source>
</evidence>
<dbReference type="Proteomes" id="UP001396898">
    <property type="component" value="Unassembled WGS sequence"/>
</dbReference>
<gene>
    <name evidence="2" type="ORF">PG991_003277</name>
</gene>